<accession>A0A561PNY5</accession>
<dbReference type="EMBL" id="VIWO01000005">
    <property type="protein sequence ID" value="TWF39817.1"/>
    <property type="molecule type" value="Genomic_DNA"/>
</dbReference>
<organism evidence="2 3">
    <name type="scientific">Chitinophaga polysaccharea</name>
    <dbReference type="NCBI Taxonomy" id="1293035"/>
    <lineage>
        <taxon>Bacteria</taxon>
        <taxon>Pseudomonadati</taxon>
        <taxon>Bacteroidota</taxon>
        <taxon>Chitinophagia</taxon>
        <taxon>Chitinophagales</taxon>
        <taxon>Chitinophagaceae</taxon>
        <taxon>Chitinophaga</taxon>
    </lineage>
</organism>
<reference evidence="2 3" key="1">
    <citation type="submission" date="2019-06" db="EMBL/GenBank/DDBJ databases">
        <title>Sorghum-associated microbial communities from plants grown in Nebraska, USA.</title>
        <authorList>
            <person name="Schachtman D."/>
        </authorList>
    </citation>
    <scope>NUCLEOTIDE SEQUENCE [LARGE SCALE GENOMIC DNA]</scope>
    <source>
        <strain evidence="2 3">1209</strain>
    </source>
</reference>
<dbReference type="InterPro" id="IPR029068">
    <property type="entry name" value="Glyas_Bleomycin-R_OHBP_Dase"/>
</dbReference>
<evidence type="ECO:0000313" key="3">
    <source>
        <dbReference type="Proteomes" id="UP000320811"/>
    </source>
</evidence>
<dbReference type="OrthoDB" id="2703022at2"/>
<dbReference type="SUPFAM" id="SSF54593">
    <property type="entry name" value="Glyoxalase/Bleomycin resistance protein/Dihydroxybiphenyl dioxygenase"/>
    <property type="match status" value="1"/>
</dbReference>
<evidence type="ECO:0000259" key="1">
    <source>
        <dbReference type="PROSITE" id="PS51819"/>
    </source>
</evidence>
<proteinExistence type="predicted"/>
<dbReference type="GO" id="GO:0051213">
    <property type="term" value="F:dioxygenase activity"/>
    <property type="evidence" value="ECO:0007669"/>
    <property type="project" value="UniProtKB-KW"/>
</dbReference>
<dbReference type="PROSITE" id="PS51819">
    <property type="entry name" value="VOC"/>
    <property type="match status" value="1"/>
</dbReference>
<comment type="caution">
    <text evidence="2">The sequence shown here is derived from an EMBL/GenBank/DDBJ whole genome shotgun (WGS) entry which is preliminary data.</text>
</comment>
<keyword evidence="2" id="KW-0560">Oxidoreductase</keyword>
<name>A0A561PNY5_9BACT</name>
<gene>
    <name evidence="2" type="ORF">FHW36_105257</name>
</gene>
<evidence type="ECO:0000313" key="2">
    <source>
        <dbReference type="EMBL" id="TWF39817.1"/>
    </source>
</evidence>
<keyword evidence="3" id="KW-1185">Reference proteome</keyword>
<dbReference type="InterPro" id="IPR037523">
    <property type="entry name" value="VOC_core"/>
</dbReference>
<protein>
    <submittedName>
        <fullName evidence="2">Catechol-2,3-dioxygenase</fullName>
    </submittedName>
</protein>
<dbReference type="RefSeq" id="WP_145670999.1">
    <property type="nucleotide sequence ID" value="NZ_VIWO01000005.1"/>
</dbReference>
<feature type="domain" description="VOC" evidence="1">
    <location>
        <begin position="2"/>
        <end position="117"/>
    </location>
</feature>
<dbReference type="Pfam" id="PF00903">
    <property type="entry name" value="Glyoxalase"/>
    <property type="match status" value="1"/>
</dbReference>
<dbReference type="Proteomes" id="UP000320811">
    <property type="component" value="Unassembled WGS sequence"/>
</dbReference>
<dbReference type="Gene3D" id="3.10.180.10">
    <property type="entry name" value="2,3-Dihydroxybiphenyl 1,2-Dioxygenase, domain 1"/>
    <property type="match status" value="1"/>
</dbReference>
<keyword evidence="2" id="KW-0223">Dioxygenase</keyword>
<dbReference type="InterPro" id="IPR004360">
    <property type="entry name" value="Glyas_Fos-R_dOase_dom"/>
</dbReference>
<sequence>MQLTSIHLYTNDLAATATFYTRQLQLAVIQQSSTRISLRAGASTLEFEHSNAIVHPVYHFAFNIPHNQLNEAVDRLQQMTSLIPVTGDSPIAHFELWHADAIYFYDNNGNLLEFIARHDLLNAAPELHIDSISEIGIVTENVPACVASFLQQPIPVFAKQPRSDQFTALGDDHGLLIIAAAGRNWFPTCTPAQHFPGKVTISHEEMVHTFDL</sequence>
<dbReference type="AlphaFoldDB" id="A0A561PNY5"/>